<dbReference type="RefSeq" id="WP_069315884.1">
    <property type="nucleotide sequence ID" value="NZ_CAWNQJ010000079.1"/>
</dbReference>
<dbReference type="Gene3D" id="3.60.40.10">
    <property type="entry name" value="PPM-type phosphatase domain"/>
    <property type="match status" value="1"/>
</dbReference>
<dbReference type="Gene3D" id="3.40.50.2300">
    <property type="match status" value="1"/>
</dbReference>
<dbReference type="PANTHER" id="PTHR43228">
    <property type="entry name" value="TWO-COMPONENT RESPONSE REGULATOR"/>
    <property type="match status" value="1"/>
</dbReference>
<accession>A0A2G0Q4R4</accession>
<dbReference type="HAMAP" id="MF_00958">
    <property type="entry name" value="RssB"/>
    <property type="match status" value="1"/>
</dbReference>
<feature type="domain" description="Response regulatory" evidence="4">
    <location>
        <begin position="9"/>
        <end position="124"/>
    </location>
</feature>
<reference evidence="6 8" key="2">
    <citation type="journal article" date="2017" name="Nat. Microbiol.">
        <title>Natural product diversity associated with the nematode symbionts Photorhabdus and Xenorhabdus.</title>
        <authorList>
            <person name="Tobias N.J."/>
            <person name="Wolff H."/>
            <person name="Djahanschiri B."/>
            <person name="Grundmann F."/>
            <person name="Kronenwerth M."/>
            <person name="Shi Y.M."/>
            <person name="Simonyi S."/>
            <person name="Grun P."/>
            <person name="Shapiro-Ilan D."/>
            <person name="Pidot S.J."/>
            <person name="Stinear T.P."/>
            <person name="Ebersberger I."/>
            <person name="Bode H.B."/>
        </authorList>
    </citation>
    <scope>NUCLEOTIDE SEQUENCE [LARGE SCALE GENOMIC DNA]</scope>
    <source>
        <strain evidence="6 8">DSM 17903</strain>
    </source>
</reference>
<comment type="subunit">
    <text evidence="2">Binds to RpoS.</text>
</comment>
<dbReference type="InterPro" id="IPR036457">
    <property type="entry name" value="PPM-type-like_dom_sf"/>
</dbReference>
<dbReference type="InterPro" id="IPR052048">
    <property type="entry name" value="ST_Response_Regulator"/>
</dbReference>
<protein>
    <recommendedName>
        <fullName evidence="2">Regulator of RpoS</fullName>
    </recommendedName>
</protein>
<dbReference type="GO" id="GO:0045862">
    <property type="term" value="P:positive regulation of proteolysis"/>
    <property type="evidence" value="ECO:0007669"/>
    <property type="project" value="UniProtKB-UniRule"/>
</dbReference>
<keyword evidence="7" id="KW-1185">Reference proteome</keyword>
<dbReference type="Pfam" id="PF00072">
    <property type="entry name" value="Response_reg"/>
    <property type="match status" value="1"/>
</dbReference>
<dbReference type="AlphaFoldDB" id="A0A2G0Q4R4"/>
<dbReference type="PROSITE" id="PS50110">
    <property type="entry name" value="RESPONSE_REGULATORY"/>
    <property type="match status" value="1"/>
</dbReference>
<sequence length="341" mass="38570">MEKVLKGKRILVVEDESVFGSSIVGYLNSLGAITASASNGRVALQKVEEEMEPELIFCDLDMPIMNGLEFIHNMANKGLAIPIIIVSATNKMMEIDNALRLGATDILLKPIANFNEIKKIALNYLYPKLFSSELIERSQLRQEFMVLKHNTSTIWGLLKQLQPPVSQVIANCRINYRLLNIAGKTGLVFDIAALSEKEMIFYCLDASHSKDKSASSALLLRVAFNHLLKKKKFNKNNELIDLRNITNWLNRILNNEDAAEPLPLLLGYYDTCNKTILLSSTGLNAHIQSGNQQKQLDRRASFGTLKVKHLRHIVEQNSFWQCRVWNSRNQIKLIFSPLSCQ</sequence>
<comment type="PTM">
    <text evidence="2">Phosphorylated. Phosphorylation stimulates the interaction with RpoS and, therefore, the proteolysis of RpoS.</text>
</comment>
<evidence type="ECO:0000313" key="6">
    <source>
        <dbReference type="EMBL" id="PHM54214.1"/>
    </source>
</evidence>
<reference evidence="5 7" key="1">
    <citation type="submission" date="2016-06" db="EMBL/GenBank/DDBJ databases">
        <title>Bacterial characters and pathogenicity of Xenorhabdus hominickii from an entomopathogenic nematode, Steinernema monticolum.</title>
        <authorList>
            <person name="Park Y."/>
            <person name="Kim Y."/>
        </authorList>
    </citation>
    <scope>NUCLEOTIDE SEQUENCE [LARGE SCALE GENOMIC DNA]</scope>
    <source>
        <strain evidence="5 7">ANU1</strain>
    </source>
</reference>
<name>A0A2G0Q4R4_XENHO</name>
<keyword evidence="2 3" id="KW-0597">Phosphoprotein</keyword>
<comment type="function">
    <text evidence="2">Regulates the turnover of the sigma S factor (RpoS) by promoting its proteolysis in exponentially growing cells. Acts by binding and delivering RpoS to the ClpXP protease. RssB is not co-degraded with RpoS, but is released from the complex and can initiate a new cycle of RpoS recognition and degradation.</text>
</comment>
<dbReference type="InterPro" id="IPR001789">
    <property type="entry name" value="Sig_transdc_resp-reg_receiver"/>
</dbReference>
<keyword evidence="1" id="KW-0007">Acetylation</keyword>
<gene>
    <name evidence="2" type="primary">rssB</name>
    <name evidence="5" type="ORF">A9255_05860</name>
    <name evidence="6" type="ORF">Xhom_03290</name>
</gene>
<evidence type="ECO:0000313" key="7">
    <source>
        <dbReference type="Proteomes" id="UP000094600"/>
    </source>
</evidence>
<dbReference type="OrthoDB" id="6399952at2"/>
<feature type="modified residue" description="4-aspartylphosphate" evidence="2 3">
    <location>
        <position position="59"/>
    </location>
</feature>
<evidence type="ECO:0000256" key="3">
    <source>
        <dbReference type="PROSITE-ProRule" id="PRU00169"/>
    </source>
</evidence>
<dbReference type="KEGG" id="xho:A9255_05860"/>
<evidence type="ECO:0000259" key="4">
    <source>
        <dbReference type="PROSITE" id="PS50110"/>
    </source>
</evidence>
<keyword evidence="2" id="KW-0346">Stress response</keyword>
<proteinExistence type="inferred from homology"/>
<dbReference type="InterPro" id="IPR028616">
    <property type="entry name" value="RssB"/>
</dbReference>
<dbReference type="InterPro" id="IPR011006">
    <property type="entry name" value="CheY-like_superfamily"/>
</dbReference>
<evidence type="ECO:0000313" key="8">
    <source>
        <dbReference type="Proteomes" id="UP000225433"/>
    </source>
</evidence>
<dbReference type="SUPFAM" id="SSF52172">
    <property type="entry name" value="CheY-like"/>
    <property type="match status" value="1"/>
</dbReference>
<dbReference type="NCBIfam" id="NF007969">
    <property type="entry name" value="PRK10693.1"/>
    <property type="match status" value="1"/>
</dbReference>
<evidence type="ECO:0000256" key="2">
    <source>
        <dbReference type="HAMAP-Rule" id="MF_00958"/>
    </source>
</evidence>
<dbReference type="EMBL" id="CP016176">
    <property type="protein sequence ID" value="AOM40145.1"/>
    <property type="molecule type" value="Genomic_DNA"/>
</dbReference>
<dbReference type="GO" id="GO:0010468">
    <property type="term" value="P:regulation of gene expression"/>
    <property type="evidence" value="ECO:0007669"/>
    <property type="project" value="UniProtKB-UniRule"/>
</dbReference>
<dbReference type="EMBL" id="NJAI01000005">
    <property type="protein sequence ID" value="PHM54214.1"/>
    <property type="molecule type" value="Genomic_DNA"/>
</dbReference>
<evidence type="ECO:0000256" key="1">
    <source>
        <dbReference type="ARBA" id="ARBA00022990"/>
    </source>
</evidence>
<dbReference type="Proteomes" id="UP000225433">
    <property type="component" value="Unassembled WGS sequence"/>
</dbReference>
<dbReference type="SMART" id="SM00448">
    <property type="entry name" value="REC"/>
    <property type="match status" value="1"/>
</dbReference>
<evidence type="ECO:0000313" key="5">
    <source>
        <dbReference type="EMBL" id="AOM40145.1"/>
    </source>
</evidence>
<organism evidence="6 8">
    <name type="scientific">Xenorhabdus hominickii</name>
    <dbReference type="NCBI Taxonomy" id="351679"/>
    <lineage>
        <taxon>Bacteria</taxon>
        <taxon>Pseudomonadati</taxon>
        <taxon>Pseudomonadota</taxon>
        <taxon>Gammaproteobacteria</taxon>
        <taxon>Enterobacterales</taxon>
        <taxon>Morganellaceae</taxon>
        <taxon>Xenorhabdus</taxon>
    </lineage>
</organism>
<dbReference type="PANTHER" id="PTHR43228:SF1">
    <property type="entry name" value="TWO-COMPONENT RESPONSE REGULATOR ARR22"/>
    <property type="match status" value="1"/>
</dbReference>
<comment type="similarity">
    <text evidence="2">Belongs to the RssB family.</text>
</comment>
<dbReference type="Proteomes" id="UP000094600">
    <property type="component" value="Chromosome"/>
</dbReference>
<dbReference type="STRING" id="351679.A9255_05860"/>
<dbReference type="GO" id="GO:0000160">
    <property type="term" value="P:phosphorelay signal transduction system"/>
    <property type="evidence" value="ECO:0007669"/>
    <property type="project" value="InterPro"/>
</dbReference>